<reference evidence="2 3" key="1">
    <citation type="journal article" date="2019" name="Commun. Biol.">
        <title>The bagworm genome reveals a unique fibroin gene that provides high tensile strength.</title>
        <authorList>
            <person name="Kono N."/>
            <person name="Nakamura H."/>
            <person name="Ohtoshi R."/>
            <person name="Tomita M."/>
            <person name="Numata K."/>
            <person name="Arakawa K."/>
        </authorList>
    </citation>
    <scope>NUCLEOTIDE SEQUENCE [LARGE SCALE GENOMIC DNA]</scope>
</reference>
<organism evidence="2 3">
    <name type="scientific">Eumeta variegata</name>
    <name type="common">Bagworm moth</name>
    <name type="synonym">Eumeta japonica</name>
    <dbReference type="NCBI Taxonomy" id="151549"/>
    <lineage>
        <taxon>Eukaryota</taxon>
        <taxon>Metazoa</taxon>
        <taxon>Ecdysozoa</taxon>
        <taxon>Arthropoda</taxon>
        <taxon>Hexapoda</taxon>
        <taxon>Insecta</taxon>
        <taxon>Pterygota</taxon>
        <taxon>Neoptera</taxon>
        <taxon>Endopterygota</taxon>
        <taxon>Lepidoptera</taxon>
        <taxon>Glossata</taxon>
        <taxon>Ditrysia</taxon>
        <taxon>Tineoidea</taxon>
        <taxon>Psychidae</taxon>
        <taxon>Oiketicinae</taxon>
        <taxon>Eumeta</taxon>
    </lineage>
</organism>
<name>A0A4C1VNU3_EUMVA</name>
<gene>
    <name evidence="2" type="ORF">EVAR_29059_1</name>
</gene>
<proteinExistence type="predicted"/>
<feature type="region of interest" description="Disordered" evidence="1">
    <location>
        <begin position="93"/>
        <end position="116"/>
    </location>
</feature>
<dbReference type="AlphaFoldDB" id="A0A4C1VNU3"/>
<comment type="caution">
    <text evidence="2">The sequence shown here is derived from an EMBL/GenBank/DDBJ whole genome shotgun (WGS) entry which is preliminary data.</text>
</comment>
<evidence type="ECO:0000256" key="1">
    <source>
        <dbReference type="SAM" id="MobiDB-lite"/>
    </source>
</evidence>
<evidence type="ECO:0000313" key="3">
    <source>
        <dbReference type="Proteomes" id="UP000299102"/>
    </source>
</evidence>
<sequence length="136" mass="15767">MFVGLSVHPASFIGHFLNKIFKNYKTYFCKVSSLALEPEVRKIHHQRRNINTLQTEIVMVSERPDDMFKEREQFQEQYALVWAARALLDDHAPQHRRGGSMDTESVTGSREVEPARPNKHSFVKLQKIDLKIAISC</sequence>
<evidence type="ECO:0000313" key="2">
    <source>
        <dbReference type="EMBL" id="GBP39829.1"/>
    </source>
</evidence>
<dbReference type="Proteomes" id="UP000299102">
    <property type="component" value="Unassembled WGS sequence"/>
</dbReference>
<accession>A0A4C1VNU3</accession>
<protein>
    <submittedName>
        <fullName evidence="2">Uncharacterized protein</fullName>
    </submittedName>
</protein>
<dbReference type="EMBL" id="BGZK01000372">
    <property type="protein sequence ID" value="GBP39829.1"/>
    <property type="molecule type" value="Genomic_DNA"/>
</dbReference>
<keyword evidence="3" id="KW-1185">Reference proteome</keyword>